<comment type="caution">
    <text evidence="2">The sequence shown here is derived from an EMBL/GenBank/DDBJ whole genome shotgun (WGS) entry which is preliminary data.</text>
</comment>
<evidence type="ECO:0000313" key="2">
    <source>
        <dbReference type="EMBL" id="HIR59522.1"/>
    </source>
</evidence>
<feature type="transmembrane region" description="Helical" evidence="1">
    <location>
        <begin position="288"/>
        <end position="319"/>
    </location>
</feature>
<evidence type="ECO:0000313" key="3">
    <source>
        <dbReference type="Proteomes" id="UP000824232"/>
    </source>
</evidence>
<feature type="transmembrane region" description="Helical" evidence="1">
    <location>
        <begin position="163"/>
        <end position="191"/>
    </location>
</feature>
<feature type="transmembrane region" description="Helical" evidence="1">
    <location>
        <begin position="12"/>
        <end position="30"/>
    </location>
</feature>
<proteinExistence type="predicted"/>
<feature type="transmembrane region" description="Helical" evidence="1">
    <location>
        <begin position="339"/>
        <end position="364"/>
    </location>
</feature>
<gene>
    <name evidence="2" type="ORF">IAB38_05665</name>
</gene>
<keyword evidence="1" id="KW-0812">Transmembrane</keyword>
<keyword evidence="1" id="KW-0472">Membrane</keyword>
<dbReference type="Proteomes" id="UP000824232">
    <property type="component" value="Unassembled WGS sequence"/>
</dbReference>
<feature type="transmembrane region" description="Helical" evidence="1">
    <location>
        <begin position="212"/>
        <end position="237"/>
    </location>
</feature>
<feature type="transmembrane region" description="Helical" evidence="1">
    <location>
        <begin position="83"/>
        <end position="104"/>
    </location>
</feature>
<keyword evidence="1" id="KW-1133">Transmembrane helix</keyword>
<accession>A0A9D1DV30</accession>
<name>A0A9D1DV30_9FIRM</name>
<organism evidence="2 3">
    <name type="scientific">Candidatus Onthousia excrementipullorum</name>
    <dbReference type="NCBI Taxonomy" id="2840884"/>
    <lineage>
        <taxon>Bacteria</taxon>
        <taxon>Bacillati</taxon>
        <taxon>Bacillota</taxon>
        <taxon>Bacilli</taxon>
        <taxon>Candidatus Onthousia</taxon>
    </lineage>
</organism>
<feature type="transmembrane region" description="Helical" evidence="1">
    <location>
        <begin position="116"/>
        <end position="143"/>
    </location>
</feature>
<feature type="transmembrane region" description="Helical" evidence="1">
    <location>
        <begin position="260"/>
        <end position="279"/>
    </location>
</feature>
<sequence length="494" mass="57990">MKKNRNISKKTLFLYFNIPFILVLLFRVNYNDTWFLLNHGRYILNNGFPSIEPFTIHNNFSFIMQQWLSSVIFYLSYSILGKYGLLLITLIVTGYIIFISYKLCMLLSDNRSKLSILISVITVTLLATFFITSRPHIFTFAIIITELYLLEKYIKENNTKYLYFLPILSLLEINLHASMFFMLFLFLLPYLIDAFKYKIGPFESNGYKKKPLFIVSIIMLLTGLINPYGILAITYIFRSYGVNSINSVVSEMAPLVINDLVGKICLVIIFSIIFIYIFYRKNNFKTRYFLLLIGTIYLTFSSYKGLAYLLIGGILPLAYYLKPAFRKDDIKDKEKSYKYILNSCLLGIIGFLIIISTNSFVFTYKYKEGIDYLLDNNKPSDITLYTGFNEGAYPEWMGIKCYIDPRAEVFLKKNNLKEDIMEEYYLLQIGKIDVSSFLEKYKFSYLLVPETDYLYDNMSDVDNYKIVYNNISINEFSVDTYNEKIKYKIYKRIS</sequence>
<dbReference type="EMBL" id="DVHC01000058">
    <property type="protein sequence ID" value="HIR59522.1"/>
    <property type="molecule type" value="Genomic_DNA"/>
</dbReference>
<reference evidence="2" key="2">
    <citation type="journal article" date="2021" name="PeerJ">
        <title>Extensive microbial diversity within the chicken gut microbiome revealed by metagenomics and culture.</title>
        <authorList>
            <person name="Gilroy R."/>
            <person name="Ravi A."/>
            <person name="Getino M."/>
            <person name="Pursley I."/>
            <person name="Horton D.L."/>
            <person name="Alikhan N.F."/>
            <person name="Baker D."/>
            <person name="Gharbi K."/>
            <person name="Hall N."/>
            <person name="Watson M."/>
            <person name="Adriaenssens E.M."/>
            <person name="Foster-Nyarko E."/>
            <person name="Jarju S."/>
            <person name="Secka A."/>
            <person name="Antonio M."/>
            <person name="Oren A."/>
            <person name="Chaudhuri R.R."/>
            <person name="La Ragione R."/>
            <person name="Hildebrand F."/>
            <person name="Pallen M.J."/>
        </authorList>
    </citation>
    <scope>NUCLEOTIDE SEQUENCE</scope>
    <source>
        <strain evidence="2">CHK184-20233</strain>
    </source>
</reference>
<reference evidence="2" key="1">
    <citation type="submission" date="2020-10" db="EMBL/GenBank/DDBJ databases">
        <authorList>
            <person name="Gilroy R."/>
        </authorList>
    </citation>
    <scope>NUCLEOTIDE SEQUENCE</scope>
    <source>
        <strain evidence="2">CHK184-20233</strain>
    </source>
</reference>
<protein>
    <submittedName>
        <fullName evidence="2">Uncharacterized protein</fullName>
    </submittedName>
</protein>
<dbReference type="AlphaFoldDB" id="A0A9D1DV30"/>
<evidence type="ECO:0000256" key="1">
    <source>
        <dbReference type="SAM" id="Phobius"/>
    </source>
</evidence>